<comment type="caution">
    <text evidence="1">The sequence shown here is derived from an EMBL/GenBank/DDBJ whole genome shotgun (WGS) entry which is preliminary data.</text>
</comment>
<accession>A0A511N742</accession>
<dbReference type="RefSeq" id="WP_146887944.1">
    <property type="nucleotide sequence ID" value="NZ_BJXB01000023.1"/>
</dbReference>
<evidence type="ECO:0000313" key="2">
    <source>
        <dbReference type="Proteomes" id="UP000321306"/>
    </source>
</evidence>
<sequence>MAAPTQNHRAQLAKNIFILRILEDGKPHKVPKNQVAGKNGVFQLPIPPQNINPRQVARIGYMETLAGAIADVQGISPPEWEIAGQMPITPTTANGVTLSAYAWQHELEHYLQYFLEECQRRARTGKSLLELRYHAFYEGQHWAVVPTMIPLGVRSSDSPLTERYTIRLKGLKRVDAIPLPQGKKSTSRKALKQNAAEKLDALCPHSSHAGQVSA</sequence>
<gene>
    <name evidence="1" type="ORF">DC3_43070</name>
</gene>
<name>A0A511N742_DEIC1</name>
<protein>
    <submittedName>
        <fullName evidence="1">Uncharacterized protein</fullName>
    </submittedName>
</protein>
<organism evidence="1 2">
    <name type="scientific">Deinococcus cellulosilyticus (strain DSM 18568 / NBRC 106333 / KACC 11606 / 5516J-15)</name>
    <dbReference type="NCBI Taxonomy" id="1223518"/>
    <lineage>
        <taxon>Bacteria</taxon>
        <taxon>Thermotogati</taxon>
        <taxon>Deinococcota</taxon>
        <taxon>Deinococci</taxon>
        <taxon>Deinococcales</taxon>
        <taxon>Deinococcaceae</taxon>
        <taxon>Deinococcus</taxon>
    </lineage>
</organism>
<proteinExistence type="predicted"/>
<evidence type="ECO:0000313" key="1">
    <source>
        <dbReference type="EMBL" id="GEM48672.1"/>
    </source>
</evidence>
<dbReference type="OrthoDB" id="10012033at2"/>
<reference evidence="1 2" key="1">
    <citation type="submission" date="2019-07" db="EMBL/GenBank/DDBJ databases">
        <title>Whole genome shotgun sequence of Deinococcus cellulosilyticus NBRC 106333.</title>
        <authorList>
            <person name="Hosoyama A."/>
            <person name="Uohara A."/>
            <person name="Ohji S."/>
            <person name="Ichikawa N."/>
        </authorList>
    </citation>
    <scope>NUCLEOTIDE SEQUENCE [LARGE SCALE GENOMIC DNA]</scope>
    <source>
        <strain evidence="1 2">NBRC 106333</strain>
    </source>
</reference>
<dbReference type="AlphaFoldDB" id="A0A511N742"/>
<dbReference type="EMBL" id="BJXB01000023">
    <property type="protein sequence ID" value="GEM48672.1"/>
    <property type="molecule type" value="Genomic_DNA"/>
</dbReference>
<keyword evidence="2" id="KW-1185">Reference proteome</keyword>
<dbReference type="Proteomes" id="UP000321306">
    <property type="component" value="Unassembled WGS sequence"/>
</dbReference>